<dbReference type="InterPro" id="IPR004761">
    <property type="entry name" value="Spore_GerAB"/>
</dbReference>
<feature type="transmembrane region" description="Helical" evidence="8">
    <location>
        <begin position="12"/>
        <end position="31"/>
    </location>
</feature>
<dbReference type="NCBIfam" id="TIGR00912">
    <property type="entry name" value="2A0309"/>
    <property type="match status" value="1"/>
</dbReference>
<evidence type="ECO:0000256" key="8">
    <source>
        <dbReference type="SAM" id="Phobius"/>
    </source>
</evidence>
<keyword evidence="5 8" id="KW-0812">Transmembrane</keyword>
<keyword evidence="6 8" id="KW-1133">Transmembrane helix</keyword>
<protein>
    <submittedName>
        <fullName evidence="9">Uncharacterized protein</fullName>
    </submittedName>
</protein>
<evidence type="ECO:0000256" key="4">
    <source>
        <dbReference type="ARBA" id="ARBA00022544"/>
    </source>
</evidence>
<evidence type="ECO:0000256" key="1">
    <source>
        <dbReference type="ARBA" id="ARBA00004141"/>
    </source>
</evidence>
<dbReference type="EMBL" id="MDKC01000013">
    <property type="protein sequence ID" value="ODG91970.1"/>
    <property type="molecule type" value="Genomic_DNA"/>
</dbReference>
<proteinExistence type="inferred from homology"/>
<dbReference type="PANTHER" id="PTHR34975:SF2">
    <property type="entry name" value="SPORE GERMINATION PROTEIN A2"/>
    <property type="match status" value="1"/>
</dbReference>
<evidence type="ECO:0000256" key="2">
    <source>
        <dbReference type="ARBA" id="ARBA00007998"/>
    </source>
</evidence>
<evidence type="ECO:0000256" key="3">
    <source>
        <dbReference type="ARBA" id="ARBA00022448"/>
    </source>
</evidence>
<name>A0ABX2ZQE9_9BACI</name>
<feature type="transmembrane region" description="Helical" evidence="8">
    <location>
        <begin position="37"/>
        <end position="58"/>
    </location>
</feature>
<comment type="subcellular location">
    <subcellularLocation>
        <location evidence="1">Membrane</location>
        <topology evidence="1">Multi-pass membrane protein</topology>
    </subcellularLocation>
</comment>
<comment type="caution">
    <text evidence="9">The sequence shown here is derived from an EMBL/GenBank/DDBJ whole genome shotgun (WGS) entry which is preliminary data.</text>
</comment>
<evidence type="ECO:0000256" key="6">
    <source>
        <dbReference type="ARBA" id="ARBA00022989"/>
    </source>
</evidence>
<evidence type="ECO:0000313" key="10">
    <source>
        <dbReference type="Proteomes" id="UP000094580"/>
    </source>
</evidence>
<dbReference type="RefSeq" id="WP_069033751.1">
    <property type="nucleotide sequence ID" value="NZ_MDKC01000013.1"/>
</dbReference>
<keyword evidence="7 8" id="KW-0472">Membrane</keyword>
<feature type="transmembrane region" description="Helical" evidence="8">
    <location>
        <begin position="78"/>
        <end position="96"/>
    </location>
</feature>
<feature type="transmembrane region" description="Helical" evidence="8">
    <location>
        <begin position="220"/>
        <end position="242"/>
    </location>
</feature>
<keyword evidence="10" id="KW-1185">Reference proteome</keyword>
<feature type="transmembrane region" description="Helical" evidence="8">
    <location>
        <begin position="339"/>
        <end position="359"/>
    </location>
</feature>
<reference evidence="9 10" key="1">
    <citation type="submission" date="2016-07" db="EMBL/GenBank/DDBJ databases">
        <authorList>
            <person name="Townsley L."/>
            <person name="Shank E.A."/>
        </authorList>
    </citation>
    <scope>NUCLEOTIDE SEQUENCE [LARGE SCALE GENOMIC DNA]</scope>
    <source>
        <strain evidence="9 10">CH01</strain>
    </source>
</reference>
<evidence type="ECO:0000313" key="9">
    <source>
        <dbReference type="EMBL" id="ODG91970.1"/>
    </source>
</evidence>
<feature type="transmembrane region" description="Helical" evidence="8">
    <location>
        <begin position="307"/>
        <end position="327"/>
    </location>
</feature>
<organism evidence="9 10">
    <name type="scientific">Gottfriedia luciferensis</name>
    <dbReference type="NCBI Taxonomy" id="178774"/>
    <lineage>
        <taxon>Bacteria</taxon>
        <taxon>Bacillati</taxon>
        <taxon>Bacillota</taxon>
        <taxon>Bacilli</taxon>
        <taxon>Bacillales</taxon>
        <taxon>Bacillaceae</taxon>
        <taxon>Gottfriedia</taxon>
    </lineage>
</organism>
<evidence type="ECO:0000256" key="5">
    <source>
        <dbReference type="ARBA" id="ARBA00022692"/>
    </source>
</evidence>
<dbReference type="PANTHER" id="PTHR34975">
    <property type="entry name" value="SPORE GERMINATION PROTEIN A2"/>
    <property type="match status" value="1"/>
</dbReference>
<keyword evidence="3" id="KW-0813">Transport</keyword>
<feature type="transmembrane region" description="Helical" evidence="8">
    <location>
        <begin position="271"/>
        <end position="295"/>
    </location>
</feature>
<feature type="transmembrane region" description="Helical" evidence="8">
    <location>
        <begin position="108"/>
        <end position="132"/>
    </location>
</feature>
<comment type="similarity">
    <text evidence="2">Belongs to the amino acid-polyamine-organocation (APC) superfamily. Spore germination protein (SGP) (TC 2.A.3.9) family.</text>
</comment>
<feature type="transmembrane region" description="Helical" evidence="8">
    <location>
        <begin position="186"/>
        <end position="208"/>
    </location>
</feature>
<sequence>MNRKLSIGAYQFFSIIFLFEMGSATLVGLASGAMQDAWISVLIALVTGCLLLCVYLKLFDLYPDLPFTRYIQSILGKFAGKLLAMVYILYFIYIGARVLRDFEELLVITLYNASSLISIGILFMFLCMYAVFKGFEVFGRVCEFLFIVILFIMISIIGFEVIAGIIKTDNLRPVLETGWKIIIKEAYPLTVTFPFGEMIVFTMILPYLKKPEYAWKVGIPGLIFAGLLLTLVTFLNICVLGANTVVRATYPILTAISYINIADFIQRLDSVVVIVIAVGGFIKITVFFFCAIIGAADLFKVKKSDTLTYPIAVIIVVCSVWMAPDYLEHYKEGFDIVPYYLHIPLQIIIPTVLLVIAVIQKKAKTKTKENAA</sequence>
<feature type="transmembrane region" description="Helical" evidence="8">
    <location>
        <begin position="144"/>
        <end position="166"/>
    </location>
</feature>
<dbReference type="Pfam" id="PF03845">
    <property type="entry name" value="Spore_permease"/>
    <property type="match status" value="1"/>
</dbReference>
<gene>
    <name evidence="9" type="ORF">BED47_05690</name>
</gene>
<accession>A0ABX2ZQE9</accession>
<keyword evidence="4" id="KW-0309">Germination</keyword>
<evidence type="ECO:0000256" key="7">
    <source>
        <dbReference type="ARBA" id="ARBA00023136"/>
    </source>
</evidence>
<dbReference type="Proteomes" id="UP000094580">
    <property type="component" value="Unassembled WGS sequence"/>
</dbReference>